<keyword evidence="1" id="KW-1133">Transmembrane helix</keyword>
<keyword evidence="1" id="KW-0472">Membrane</keyword>
<dbReference type="EMBL" id="BIFS01000001">
    <property type="protein sequence ID" value="GCE17953.1"/>
    <property type="molecule type" value="Genomic_DNA"/>
</dbReference>
<dbReference type="InterPro" id="IPR008258">
    <property type="entry name" value="Transglycosylase_SLT_dom_1"/>
</dbReference>
<proteinExistence type="predicted"/>
<organism evidence="3 4">
    <name type="scientific">Dictyobacter kobayashii</name>
    <dbReference type="NCBI Taxonomy" id="2014872"/>
    <lineage>
        <taxon>Bacteria</taxon>
        <taxon>Bacillati</taxon>
        <taxon>Chloroflexota</taxon>
        <taxon>Ktedonobacteria</taxon>
        <taxon>Ktedonobacterales</taxon>
        <taxon>Dictyobacteraceae</taxon>
        <taxon>Dictyobacter</taxon>
    </lineage>
</organism>
<accession>A0A402AFW9</accession>
<dbReference type="Gene3D" id="1.10.530.10">
    <property type="match status" value="1"/>
</dbReference>
<evidence type="ECO:0000256" key="1">
    <source>
        <dbReference type="SAM" id="Phobius"/>
    </source>
</evidence>
<dbReference type="SUPFAM" id="SSF53955">
    <property type="entry name" value="Lysozyme-like"/>
    <property type="match status" value="1"/>
</dbReference>
<protein>
    <recommendedName>
        <fullName evidence="2">Transglycosylase SLT domain-containing protein</fullName>
    </recommendedName>
</protein>
<sequence>MSPLFEWALYWAVVIVAGLAVLVTNRPYNPRICRILARNVFLVSVVLIVWHFVAVSLVPRTPAEAKAPAVEAVNYVSIARQDAVAAGINPDLFVRQIQQESGFNPDAVSPAGAVGIAQFMPATAAGLGVDPRDPVQSLRAAAHLMSSYIRQYGSESAALAAYNAGPQALRNAVSRCGDTWRSCLPEETQQYIAVITR</sequence>
<feature type="domain" description="Transglycosylase SLT" evidence="2">
    <location>
        <begin position="80"/>
        <end position="175"/>
    </location>
</feature>
<evidence type="ECO:0000313" key="4">
    <source>
        <dbReference type="Proteomes" id="UP000287188"/>
    </source>
</evidence>
<keyword evidence="4" id="KW-1185">Reference proteome</keyword>
<dbReference type="InterPro" id="IPR023346">
    <property type="entry name" value="Lysozyme-like_dom_sf"/>
</dbReference>
<comment type="caution">
    <text evidence="3">The sequence shown here is derived from an EMBL/GenBank/DDBJ whole genome shotgun (WGS) entry which is preliminary data.</text>
</comment>
<reference evidence="4" key="1">
    <citation type="submission" date="2018-12" db="EMBL/GenBank/DDBJ databases">
        <title>Tengunoibacter tsumagoiensis gen. nov., sp. nov., Dictyobacter kobayashii sp. nov., D. alpinus sp. nov., and D. joshuensis sp. nov. and description of Dictyobacteraceae fam. nov. within the order Ktedonobacterales isolated from Tengu-no-mugimeshi.</title>
        <authorList>
            <person name="Wang C.M."/>
            <person name="Zheng Y."/>
            <person name="Sakai Y."/>
            <person name="Toyoda A."/>
            <person name="Minakuchi Y."/>
            <person name="Abe K."/>
            <person name="Yokota A."/>
            <person name="Yabe S."/>
        </authorList>
    </citation>
    <scope>NUCLEOTIDE SEQUENCE [LARGE SCALE GENOMIC DNA]</scope>
    <source>
        <strain evidence="4">Uno11</strain>
    </source>
</reference>
<dbReference type="PANTHER" id="PTHR37423:SF2">
    <property type="entry name" value="MEMBRANE-BOUND LYTIC MUREIN TRANSGLYCOSYLASE C"/>
    <property type="match status" value="1"/>
</dbReference>
<dbReference type="CDD" id="cd00254">
    <property type="entry name" value="LT-like"/>
    <property type="match status" value="1"/>
</dbReference>
<dbReference type="PANTHER" id="PTHR37423">
    <property type="entry name" value="SOLUBLE LYTIC MUREIN TRANSGLYCOSYLASE-RELATED"/>
    <property type="match status" value="1"/>
</dbReference>
<dbReference type="AlphaFoldDB" id="A0A402AFW9"/>
<feature type="transmembrane region" description="Helical" evidence="1">
    <location>
        <begin position="36"/>
        <end position="58"/>
    </location>
</feature>
<dbReference type="Proteomes" id="UP000287188">
    <property type="component" value="Unassembled WGS sequence"/>
</dbReference>
<dbReference type="Pfam" id="PF01464">
    <property type="entry name" value="SLT"/>
    <property type="match status" value="1"/>
</dbReference>
<feature type="transmembrane region" description="Helical" evidence="1">
    <location>
        <begin position="7"/>
        <end position="24"/>
    </location>
</feature>
<keyword evidence="1" id="KW-0812">Transmembrane</keyword>
<evidence type="ECO:0000313" key="3">
    <source>
        <dbReference type="EMBL" id="GCE17953.1"/>
    </source>
</evidence>
<name>A0A402AFW9_9CHLR</name>
<evidence type="ECO:0000259" key="2">
    <source>
        <dbReference type="Pfam" id="PF01464"/>
    </source>
</evidence>
<gene>
    <name evidence="3" type="ORF">KDK_17530</name>
</gene>